<dbReference type="InterPro" id="IPR016181">
    <property type="entry name" value="Acyl_CoA_acyltransferase"/>
</dbReference>
<proteinExistence type="predicted"/>
<dbReference type="InterPro" id="IPR013653">
    <property type="entry name" value="GCN5-like_dom"/>
</dbReference>
<dbReference type="STRING" id="260084.SAMN02927928_1252"/>
<sequence>MKITELDNPAWSALTGRHSHLAIGDGPVRRYPADISPFAAVETPDALPVLADRMAEGDTAVLWAPEELETLEGLDLLVHFPILQMAAFNFKPMDTADDAQPLTPENVDEMIALTTLTKPGPFGTRTIEMGSYIGVFEDGRLAAMAGERMKPADFTEISAICVHPDFQGRGHARRLTSILGKRIVADGRVPFLNVLPENTVAIGLYESLGFTLRRRLHVHLFRKPGGDMADDPFFSSL</sequence>
<dbReference type="Pfam" id="PF08445">
    <property type="entry name" value="FR47"/>
    <property type="match status" value="1"/>
</dbReference>
<dbReference type="InterPro" id="IPR000182">
    <property type="entry name" value="GNAT_dom"/>
</dbReference>
<dbReference type="PROSITE" id="PS51186">
    <property type="entry name" value="GNAT"/>
    <property type="match status" value="1"/>
</dbReference>
<dbReference type="Gene3D" id="3.40.630.30">
    <property type="match status" value="1"/>
</dbReference>
<dbReference type="CDD" id="cd04301">
    <property type="entry name" value="NAT_SF"/>
    <property type="match status" value="1"/>
</dbReference>
<dbReference type="AlphaFoldDB" id="A0A1G4QHM0"/>
<dbReference type="Proteomes" id="UP000199150">
    <property type="component" value="Unassembled WGS sequence"/>
</dbReference>
<protein>
    <submittedName>
        <fullName evidence="2">FR47-like protein</fullName>
    </submittedName>
</protein>
<dbReference type="EMBL" id="FMTS01000001">
    <property type="protein sequence ID" value="SCW44100.1"/>
    <property type="molecule type" value="Genomic_DNA"/>
</dbReference>
<dbReference type="RefSeq" id="WP_170828212.1">
    <property type="nucleotide sequence ID" value="NZ_CBCRYE010000001.1"/>
</dbReference>
<accession>A0A1G4QHM0</accession>
<dbReference type="SUPFAM" id="SSF55729">
    <property type="entry name" value="Acyl-CoA N-acyltransferases (Nat)"/>
    <property type="match status" value="1"/>
</dbReference>
<evidence type="ECO:0000313" key="2">
    <source>
        <dbReference type="EMBL" id="SCW44100.1"/>
    </source>
</evidence>
<reference evidence="3" key="1">
    <citation type="submission" date="2016-10" db="EMBL/GenBank/DDBJ databases">
        <authorList>
            <person name="Varghese N."/>
            <person name="Submissions S."/>
        </authorList>
    </citation>
    <scope>NUCLEOTIDE SEQUENCE [LARGE SCALE GENOMIC DNA]</scope>
    <source>
        <strain evidence="3">CGMCC 1.3431</strain>
    </source>
</reference>
<evidence type="ECO:0000313" key="3">
    <source>
        <dbReference type="Proteomes" id="UP000199150"/>
    </source>
</evidence>
<organism evidence="2 3">
    <name type="scientific">Asticcacaulis taihuensis</name>
    <dbReference type="NCBI Taxonomy" id="260084"/>
    <lineage>
        <taxon>Bacteria</taxon>
        <taxon>Pseudomonadati</taxon>
        <taxon>Pseudomonadota</taxon>
        <taxon>Alphaproteobacteria</taxon>
        <taxon>Caulobacterales</taxon>
        <taxon>Caulobacteraceae</taxon>
        <taxon>Asticcacaulis</taxon>
    </lineage>
</organism>
<keyword evidence="3" id="KW-1185">Reference proteome</keyword>
<gene>
    <name evidence="2" type="ORF">SAMN02927928_1252</name>
</gene>
<evidence type="ECO:0000259" key="1">
    <source>
        <dbReference type="PROSITE" id="PS51186"/>
    </source>
</evidence>
<name>A0A1G4QHM0_9CAUL</name>
<feature type="domain" description="N-acetyltransferase" evidence="1">
    <location>
        <begin position="88"/>
        <end position="226"/>
    </location>
</feature>
<dbReference type="GO" id="GO:0016747">
    <property type="term" value="F:acyltransferase activity, transferring groups other than amino-acyl groups"/>
    <property type="evidence" value="ECO:0007669"/>
    <property type="project" value="InterPro"/>
</dbReference>